<evidence type="ECO:0000313" key="5">
    <source>
        <dbReference type="EMBL" id="SKB89425.1"/>
    </source>
</evidence>
<feature type="domain" description="Peptidase S9 prolyl oligopeptidase catalytic" evidence="4">
    <location>
        <begin position="513"/>
        <end position="721"/>
    </location>
</feature>
<evidence type="ECO:0000256" key="2">
    <source>
        <dbReference type="ARBA" id="ARBA00022825"/>
    </source>
</evidence>
<dbReference type="EMBL" id="FUYS01000012">
    <property type="protein sequence ID" value="SKB89425.1"/>
    <property type="molecule type" value="Genomic_DNA"/>
</dbReference>
<dbReference type="InterPro" id="IPR011659">
    <property type="entry name" value="WD40"/>
</dbReference>
<organism evidence="5 6">
    <name type="scientific">Parapedobacter luteus</name>
    <dbReference type="NCBI Taxonomy" id="623280"/>
    <lineage>
        <taxon>Bacteria</taxon>
        <taxon>Pseudomonadati</taxon>
        <taxon>Bacteroidota</taxon>
        <taxon>Sphingobacteriia</taxon>
        <taxon>Sphingobacteriales</taxon>
        <taxon>Sphingobacteriaceae</taxon>
        <taxon>Parapedobacter</taxon>
    </lineage>
</organism>
<dbReference type="InterPro" id="IPR029058">
    <property type="entry name" value="AB_hydrolase_fold"/>
</dbReference>
<protein>
    <submittedName>
        <fullName evidence="5">Dipeptidyl aminopeptidase/acylaminoacyl peptidase</fullName>
    </submittedName>
</protein>
<dbReference type="STRING" id="623280.SAMN05660226_03684"/>
<keyword evidence="1" id="KW-0378">Hydrolase</keyword>
<dbReference type="OrthoDB" id="9812921at2"/>
<keyword evidence="6" id="KW-1185">Reference proteome</keyword>
<evidence type="ECO:0000256" key="3">
    <source>
        <dbReference type="SAM" id="SignalP"/>
    </source>
</evidence>
<keyword evidence="2" id="KW-0720">Serine protease</keyword>
<dbReference type="Pfam" id="PF07676">
    <property type="entry name" value="PD40"/>
    <property type="match status" value="2"/>
</dbReference>
<sequence>MKRFLLIAVFFQLFIAATAQQATEKIKVTDLLKIKSITSVDLSPDEKQVLFTVQAIVPDKQSKSDYSYDNQLWLAATDGTNGPRQLTFSEGGVSQPVFSPDGQSIVFVRAVDRKPQLFLLPLTGGEPQQLTNHRYGASNPQWTKDGRRILFTASLSLQEVLRDSVINPGGRLPEWVDEKPGFSGNEHLRMDTASKPDPDGSLAEIRAYLKKNEEDRKAKVLTKLNFQGETATSAEIRFSHIFITDAEVGASPKAITRGFYSYGSPQMVDDNRLVVNVRREGVLHPDRVQESQVVMLAVDGAGEKELLAQPGKSFSVGAVSPSGKWLAYQESEIGKPSVPKLYVVNLSASGAAGTPISITFDRNKSGLKWSSDEKYLYFTSASNGGTILCRAAIDGANVDRLTSVDEGIGDYDFERGRVVYTKTSINSPSELFIADDLSLKNSKQLSDFNTHWIAKKQLSVPQKHVFTNDDGMEIEYWVMKPIGYKEGTQYPLLLEIHGGPSAMWGPGEASMWHEFQYFCAQGYGVVYSNPRGSGGYGEEFLRANMNNWGAGPASDVLTALDRTIAEGWVDTAKLLITGGSYAGYLVSWIIAHDHRFKAACSQRGVYDLKTFFGEGNAWRLVPNYFGGYPWDDQVKDVLERESPINYVSQIKTPYIIFHGENDLRTGVIQSEMLYKSLKVLDRPVEYVRHPGAGHEITRSGDNRQRIDQMLRTYEFFERWIN</sequence>
<name>A0A1T5EZS3_9SPHI</name>
<dbReference type="Proteomes" id="UP000190541">
    <property type="component" value="Unassembled WGS sequence"/>
</dbReference>
<dbReference type="AlphaFoldDB" id="A0A1T5EZS3"/>
<dbReference type="Gene3D" id="2.120.10.30">
    <property type="entry name" value="TolB, C-terminal domain"/>
    <property type="match status" value="2"/>
</dbReference>
<dbReference type="GO" id="GO:0004252">
    <property type="term" value="F:serine-type endopeptidase activity"/>
    <property type="evidence" value="ECO:0007669"/>
    <property type="project" value="TreeGrafter"/>
</dbReference>
<dbReference type="SUPFAM" id="SSF53474">
    <property type="entry name" value="alpha/beta-Hydrolases"/>
    <property type="match status" value="1"/>
</dbReference>
<feature type="chain" id="PRO_5013160164" evidence="3">
    <location>
        <begin position="22"/>
        <end position="721"/>
    </location>
</feature>
<feature type="signal peptide" evidence="3">
    <location>
        <begin position="1"/>
        <end position="21"/>
    </location>
</feature>
<evidence type="ECO:0000259" key="4">
    <source>
        <dbReference type="Pfam" id="PF00326"/>
    </source>
</evidence>
<evidence type="ECO:0000256" key="1">
    <source>
        <dbReference type="ARBA" id="ARBA00022801"/>
    </source>
</evidence>
<dbReference type="SUPFAM" id="SSF69304">
    <property type="entry name" value="Tricorn protease N-terminal domain"/>
    <property type="match status" value="1"/>
</dbReference>
<dbReference type="GO" id="GO:0006508">
    <property type="term" value="P:proteolysis"/>
    <property type="evidence" value="ECO:0007669"/>
    <property type="project" value="InterPro"/>
</dbReference>
<dbReference type="InterPro" id="IPR001375">
    <property type="entry name" value="Peptidase_S9_cat"/>
</dbReference>
<keyword evidence="5" id="KW-0645">Protease</keyword>
<gene>
    <name evidence="5" type="ORF">SAMN05660226_03684</name>
</gene>
<reference evidence="5 6" key="1">
    <citation type="submission" date="2017-02" db="EMBL/GenBank/DDBJ databases">
        <authorList>
            <person name="Peterson S.W."/>
        </authorList>
    </citation>
    <scope>NUCLEOTIDE SEQUENCE [LARGE SCALE GENOMIC DNA]</scope>
    <source>
        <strain evidence="5 6">DSM 22899</strain>
    </source>
</reference>
<dbReference type="InterPro" id="IPR011042">
    <property type="entry name" value="6-blade_b-propeller_TolB-like"/>
</dbReference>
<dbReference type="Pfam" id="PF00326">
    <property type="entry name" value="Peptidase_S9"/>
    <property type="match status" value="1"/>
</dbReference>
<dbReference type="GO" id="GO:0004177">
    <property type="term" value="F:aminopeptidase activity"/>
    <property type="evidence" value="ECO:0007669"/>
    <property type="project" value="UniProtKB-KW"/>
</dbReference>
<dbReference type="RefSeq" id="WP_079718313.1">
    <property type="nucleotide sequence ID" value="NZ_FUYS01000012.1"/>
</dbReference>
<keyword evidence="5" id="KW-0031">Aminopeptidase</keyword>
<proteinExistence type="predicted"/>
<keyword evidence="3" id="KW-0732">Signal</keyword>
<accession>A0A1T5EZS3</accession>
<dbReference type="PANTHER" id="PTHR42776">
    <property type="entry name" value="SERINE PEPTIDASE S9 FAMILY MEMBER"/>
    <property type="match status" value="1"/>
</dbReference>
<dbReference type="Gene3D" id="3.40.50.1820">
    <property type="entry name" value="alpha/beta hydrolase"/>
    <property type="match status" value="1"/>
</dbReference>
<dbReference type="PANTHER" id="PTHR42776:SF27">
    <property type="entry name" value="DIPEPTIDYL PEPTIDASE FAMILY MEMBER 6"/>
    <property type="match status" value="1"/>
</dbReference>
<evidence type="ECO:0000313" key="6">
    <source>
        <dbReference type="Proteomes" id="UP000190541"/>
    </source>
</evidence>